<name>A0ABR0UBS7_REHGL</name>
<protein>
    <submittedName>
        <fullName evidence="1">Uncharacterized protein</fullName>
    </submittedName>
</protein>
<proteinExistence type="predicted"/>
<organism evidence="1 2">
    <name type="scientific">Rehmannia glutinosa</name>
    <name type="common">Chinese foxglove</name>
    <dbReference type="NCBI Taxonomy" id="99300"/>
    <lineage>
        <taxon>Eukaryota</taxon>
        <taxon>Viridiplantae</taxon>
        <taxon>Streptophyta</taxon>
        <taxon>Embryophyta</taxon>
        <taxon>Tracheophyta</taxon>
        <taxon>Spermatophyta</taxon>
        <taxon>Magnoliopsida</taxon>
        <taxon>eudicotyledons</taxon>
        <taxon>Gunneridae</taxon>
        <taxon>Pentapetalae</taxon>
        <taxon>asterids</taxon>
        <taxon>lamiids</taxon>
        <taxon>Lamiales</taxon>
        <taxon>Orobanchaceae</taxon>
        <taxon>Rehmannieae</taxon>
        <taxon>Rehmannia</taxon>
    </lineage>
</organism>
<gene>
    <name evidence="1" type="ORF">DH2020_046485</name>
</gene>
<accession>A0ABR0UBS7</accession>
<dbReference type="EMBL" id="JABTTQ020003135">
    <property type="protein sequence ID" value="KAK6119772.1"/>
    <property type="molecule type" value="Genomic_DNA"/>
</dbReference>
<sequence>MANLNNLDFTLLDISGRNYLFKKSFRTRKSLKDRFDHQKTVILPRARYEWMQLRLQDLKQSVITIRACLELYPNYDFVEKLLLMEICWRKLTPLFMHLMSYSMKISTKGFYYIFSTYFLFIGGQENNDLSMQNHQAQPTGSTTLRSKFGFTK</sequence>
<dbReference type="PANTHER" id="PTHR33325:SF5">
    <property type="entry name" value="TRANSCRIPTION FACTOR INTERACTOR AND REGULATOR CCHC(ZN) FAMILY"/>
    <property type="match status" value="1"/>
</dbReference>
<dbReference type="PANTHER" id="PTHR33325">
    <property type="entry name" value="ZINC FINGER, CCHC-TYPE-RELATED"/>
    <property type="match status" value="1"/>
</dbReference>
<evidence type="ECO:0000313" key="1">
    <source>
        <dbReference type="EMBL" id="KAK6119772.1"/>
    </source>
</evidence>
<evidence type="ECO:0000313" key="2">
    <source>
        <dbReference type="Proteomes" id="UP001318860"/>
    </source>
</evidence>
<keyword evidence="2" id="KW-1185">Reference proteome</keyword>
<reference evidence="1 2" key="1">
    <citation type="journal article" date="2021" name="Comput. Struct. Biotechnol. J.">
        <title>De novo genome assembly of the potent medicinal plant Rehmannia glutinosa using nanopore technology.</title>
        <authorList>
            <person name="Ma L."/>
            <person name="Dong C."/>
            <person name="Song C."/>
            <person name="Wang X."/>
            <person name="Zheng X."/>
            <person name="Niu Y."/>
            <person name="Chen S."/>
            <person name="Feng W."/>
        </authorList>
    </citation>
    <scope>NUCLEOTIDE SEQUENCE [LARGE SCALE GENOMIC DNA]</scope>
    <source>
        <strain evidence="1">DH-2019</strain>
    </source>
</reference>
<dbReference type="Proteomes" id="UP001318860">
    <property type="component" value="Unassembled WGS sequence"/>
</dbReference>
<comment type="caution">
    <text evidence="1">The sequence shown here is derived from an EMBL/GenBank/DDBJ whole genome shotgun (WGS) entry which is preliminary data.</text>
</comment>